<organism evidence="2 3">
    <name type="scientific">Ceratopteris richardii</name>
    <name type="common">Triangle waterfern</name>
    <dbReference type="NCBI Taxonomy" id="49495"/>
    <lineage>
        <taxon>Eukaryota</taxon>
        <taxon>Viridiplantae</taxon>
        <taxon>Streptophyta</taxon>
        <taxon>Embryophyta</taxon>
        <taxon>Tracheophyta</taxon>
        <taxon>Polypodiopsida</taxon>
        <taxon>Polypodiidae</taxon>
        <taxon>Polypodiales</taxon>
        <taxon>Pteridineae</taxon>
        <taxon>Pteridaceae</taxon>
        <taxon>Parkerioideae</taxon>
        <taxon>Ceratopteris</taxon>
    </lineage>
</organism>
<proteinExistence type="predicted"/>
<evidence type="ECO:0000256" key="1">
    <source>
        <dbReference type="SAM" id="MobiDB-lite"/>
    </source>
</evidence>
<feature type="compositionally biased region" description="Polar residues" evidence="1">
    <location>
        <begin position="72"/>
        <end position="84"/>
    </location>
</feature>
<gene>
    <name evidence="2" type="ORF">KP509_20G052600</name>
</gene>
<keyword evidence="3" id="KW-1185">Reference proteome</keyword>
<dbReference type="PANTHER" id="PTHR33384">
    <property type="entry name" value="EXPRESSED PROTEIN"/>
    <property type="match status" value="1"/>
</dbReference>
<dbReference type="AlphaFoldDB" id="A0A8T2SJA7"/>
<reference evidence="2" key="1">
    <citation type="submission" date="2021-08" db="EMBL/GenBank/DDBJ databases">
        <title>WGS assembly of Ceratopteris richardii.</title>
        <authorList>
            <person name="Marchant D.B."/>
            <person name="Chen G."/>
            <person name="Jenkins J."/>
            <person name="Shu S."/>
            <person name="Leebens-Mack J."/>
            <person name="Grimwood J."/>
            <person name="Schmutz J."/>
            <person name="Soltis P."/>
            <person name="Soltis D."/>
            <person name="Chen Z.-H."/>
        </authorList>
    </citation>
    <scope>NUCLEOTIDE SEQUENCE</scope>
    <source>
        <strain evidence="2">Whitten #5841</strain>
        <tissue evidence="2">Leaf</tissue>
    </source>
</reference>
<dbReference type="Proteomes" id="UP000825935">
    <property type="component" value="Chromosome 20"/>
</dbReference>
<accession>A0A8T2SJA7</accession>
<comment type="caution">
    <text evidence="2">The sequence shown here is derived from an EMBL/GenBank/DDBJ whole genome shotgun (WGS) entry which is preliminary data.</text>
</comment>
<evidence type="ECO:0000313" key="3">
    <source>
        <dbReference type="Proteomes" id="UP000825935"/>
    </source>
</evidence>
<evidence type="ECO:0000313" key="2">
    <source>
        <dbReference type="EMBL" id="KAH7331838.1"/>
    </source>
</evidence>
<sequence length="200" mass="22268">MYRPFCSGIFYYQVVPAMLQKIMLNSHPFVGLKIVPQIVEETNEKASMHSVTLKDSSRQIIRPRPIPHRSLSESSTMFMQPPSRQQRKLRATTSLPPEREAGLEVLDILLSKANSGSLTSHYIGSPPHRAGNPLIHDTRFHENRPCPSPVTSPMCDPSLYRVEDSAKSSPISSCGSDTFVRIEGFAPSSGESFQRIPTFA</sequence>
<dbReference type="EMBL" id="CM035425">
    <property type="protein sequence ID" value="KAH7331838.1"/>
    <property type="molecule type" value="Genomic_DNA"/>
</dbReference>
<dbReference type="PANTHER" id="PTHR33384:SF1">
    <property type="entry name" value="EXPRESSED PROTEIN"/>
    <property type="match status" value="1"/>
</dbReference>
<protein>
    <submittedName>
        <fullName evidence="2">Uncharacterized protein</fullName>
    </submittedName>
</protein>
<name>A0A8T2SJA7_CERRI</name>
<feature type="region of interest" description="Disordered" evidence="1">
    <location>
        <begin position="67"/>
        <end position="89"/>
    </location>
</feature>
<dbReference type="OrthoDB" id="748203at2759"/>